<dbReference type="PANTHER" id="PTHR42924:SF3">
    <property type="entry name" value="POLYMERASE_HISTIDINOL PHOSPHATASE N-TERMINAL DOMAIN-CONTAINING PROTEIN"/>
    <property type="match status" value="1"/>
</dbReference>
<reference evidence="1 2" key="1">
    <citation type="journal article" date="2019" name="Int. J. Syst. Evol. Microbiol.">
        <title>The Global Catalogue of Microorganisms (GCM) 10K type strain sequencing project: providing services to taxonomists for standard genome sequencing and annotation.</title>
        <authorList>
            <consortium name="The Broad Institute Genomics Platform"/>
            <consortium name="The Broad Institute Genome Sequencing Center for Infectious Disease"/>
            <person name="Wu L."/>
            <person name="Ma J."/>
        </authorList>
    </citation>
    <scope>NUCLEOTIDE SEQUENCE [LARGE SCALE GENOMIC DNA]</scope>
    <source>
        <strain evidence="1 2">JCM 15309</strain>
    </source>
</reference>
<dbReference type="InterPro" id="IPR052018">
    <property type="entry name" value="PHP_domain"/>
</dbReference>
<dbReference type="Gene3D" id="3.20.20.140">
    <property type="entry name" value="Metal-dependent hydrolases"/>
    <property type="match status" value="1"/>
</dbReference>
<dbReference type="PANTHER" id="PTHR42924">
    <property type="entry name" value="EXONUCLEASE"/>
    <property type="match status" value="1"/>
</dbReference>
<dbReference type="RefSeq" id="WP_344046570.1">
    <property type="nucleotide sequence ID" value="NZ_BAAAPB010000004.1"/>
</dbReference>
<comment type="caution">
    <text evidence="1">The sequence shown here is derived from an EMBL/GenBank/DDBJ whole genome shotgun (WGS) entry which is preliminary data.</text>
</comment>
<evidence type="ECO:0000313" key="2">
    <source>
        <dbReference type="Proteomes" id="UP001500571"/>
    </source>
</evidence>
<dbReference type="EMBL" id="BAAAPB010000004">
    <property type="protein sequence ID" value="GAA1969422.1"/>
    <property type="molecule type" value="Genomic_DNA"/>
</dbReference>
<proteinExistence type="predicted"/>
<protein>
    <recommendedName>
        <fullName evidence="3">PHP domain-containing protein</fullName>
    </recommendedName>
</protein>
<evidence type="ECO:0000313" key="1">
    <source>
        <dbReference type="EMBL" id="GAA1969422.1"/>
    </source>
</evidence>
<gene>
    <name evidence="1" type="ORF">GCM10009798_32500</name>
</gene>
<dbReference type="InterPro" id="IPR016195">
    <property type="entry name" value="Pol/histidinol_Pase-like"/>
</dbReference>
<accession>A0ABN2RIN2</accession>
<dbReference type="SUPFAM" id="SSF89550">
    <property type="entry name" value="PHP domain-like"/>
    <property type="match status" value="1"/>
</dbReference>
<name>A0ABN2RIN2_9ACTN</name>
<organism evidence="1 2">
    <name type="scientific">Nocardioides panacihumi</name>
    <dbReference type="NCBI Taxonomy" id="400774"/>
    <lineage>
        <taxon>Bacteria</taxon>
        <taxon>Bacillati</taxon>
        <taxon>Actinomycetota</taxon>
        <taxon>Actinomycetes</taxon>
        <taxon>Propionibacteriales</taxon>
        <taxon>Nocardioidaceae</taxon>
        <taxon>Nocardioides</taxon>
    </lineage>
</organism>
<keyword evidence="2" id="KW-1185">Reference proteome</keyword>
<dbReference type="CDD" id="cd07432">
    <property type="entry name" value="PHP_HisPPase"/>
    <property type="match status" value="1"/>
</dbReference>
<sequence length="246" mass="27412">MSARVAVHLHTGWSFDGHWPLERLVRILRRRGYDAMLTAEHSQSLSPEQWERYQEACAALTTPDFLVVPGLEYRDADNVVHVPVWGERMPHLGDRRETGELLADVAGHGGAAVLAHPARRAAWTLVRPEWVPLLSGVEVWNRKYDGLRPSDPGATLARERDLPALASLDFHRRRQLAPLATRIDVDGPLETSTVVTALRAGRVRPEFLGRPVATWTRGAPSVALRGAEEGRRMAAATVRRLRRAST</sequence>
<dbReference type="Proteomes" id="UP001500571">
    <property type="component" value="Unassembled WGS sequence"/>
</dbReference>
<evidence type="ECO:0008006" key="3">
    <source>
        <dbReference type="Google" id="ProtNLM"/>
    </source>
</evidence>